<proteinExistence type="predicted"/>
<organism evidence="3 4">
    <name type="scientific">Candidatus Treponema excrementipullorum</name>
    <dbReference type="NCBI Taxonomy" id="2838768"/>
    <lineage>
        <taxon>Bacteria</taxon>
        <taxon>Pseudomonadati</taxon>
        <taxon>Spirochaetota</taxon>
        <taxon>Spirochaetia</taxon>
        <taxon>Spirochaetales</taxon>
        <taxon>Treponemataceae</taxon>
        <taxon>Treponema</taxon>
    </lineage>
</organism>
<dbReference type="SMART" id="SM00267">
    <property type="entry name" value="GGDEF"/>
    <property type="match status" value="1"/>
</dbReference>
<dbReference type="SUPFAM" id="SSF55073">
    <property type="entry name" value="Nucleotide cyclase"/>
    <property type="match status" value="1"/>
</dbReference>
<protein>
    <submittedName>
        <fullName evidence="3">Sensor domain-containing diguanylate cyclase</fullName>
    </submittedName>
</protein>
<dbReference type="PROSITE" id="PS50887">
    <property type="entry name" value="GGDEF"/>
    <property type="match status" value="1"/>
</dbReference>
<dbReference type="InterPro" id="IPR043128">
    <property type="entry name" value="Rev_trsase/Diguanyl_cyclase"/>
</dbReference>
<reference evidence="3" key="1">
    <citation type="journal article" date="2021" name="PeerJ">
        <title>Extensive microbial diversity within the chicken gut microbiome revealed by metagenomics and culture.</title>
        <authorList>
            <person name="Gilroy R."/>
            <person name="Ravi A."/>
            <person name="Getino M."/>
            <person name="Pursley I."/>
            <person name="Horton D.L."/>
            <person name="Alikhan N.F."/>
            <person name="Baker D."/>
            <person name="Gharbi K."/>
            <person name="Hall N."/>
            <person name="Watson M."/>
            <person name="Adriaenssens E.M."/>
            <person name="Foster-Nyarko E."/>
            <person name="Jarju S."/>
            <person name="Secka A."/>
            <person name="Antonio M."/>
            <person name="Oren A."/>
            <person name="Chaudhuri R.R."/>
            <person name="La Ragione R."/>
            <person name="Hildebrand F."/>
            <person name="Pallen M.J."/>
        </authorList>
    </citation>
    <scope>NUCLEOTIDE SEQUENCE</scope>
    <source>
        <strain evidence="3">Gambia15-2214</strain>
    </source>
</reference>
<dbReference type="CDD" id="cd01949">
    <property type="entry name" value="GGDEF"/>
    <property type="match status" value="1"/>
</dbReference>
<gene>
    <name evidence="3" type="ORF">IAA16_09525</name>
</gene>
<dbReference type="Gene3D" id="3.30.70.270">
    <property type="match status" value="1"/>
</dbReference>
<evidence type="ECO:0000259" key="2">
    <source>
        <dbReference type="PROSITE" id="PS50887"/>
    </source>
</evidence>
<dbReference type="Gene3D" id="3.30.450.20">
    <property type="entry name" value="PAS domain"/>
    <property type="match status" value="1"/>
</dbReference>
<dbReference type="InterPro" id="IPR000160">
    <property type="entry name" value="GGDEF_dom"/>
</dbReference>
<sequence length="631" mass="72971">MPKKRVLVGFVVFLVLIFLFFAYSAYEFYTTLENREVELQKEVMDDTSHLITAYINTKLEDYLYSLYDLTGVLDGTPMELDSVMEILKRLLRKSDFYSLGYVTREGNLYSTDGMGTTVTNISYRSYWPSLLNNESVVSNIMDDAKIEKNKFVIAVPITSKDGTVLGALHGSISVDDFQRDVLEKLSIKQYAVLIINRKGDFVFRDPRSIESWNYQNIFDEFSEVGDFDKVDTIKSDLEVGNLLQVQGDIAGTEYMLGFYPLTVNLWYTVVAVPVDSLKRHLYILLDNHVWHLILRIIIPSVLFFIIVIIYLKRLFDSEKDKEIQLRERLFAEIQGFIQFSLLDGRILYCSDSLKIPSEERTSFSKAINYYINNFVYVNSQDCIRKAVSLKNLRDIYYKGIKRLVQEYQSYDENGSICWTQSEIHVSEETEREYPVLYYIIKNIDERKQLEMSLKQRAERDGLTGLYNRTAGMERINNFLTFDSMINNHEHLFVILDLDNFKKLNDTLLHETGDIALEDVAKTLKEFFREDDIVCRLGGDEFVVFLKNTSFACIKDKIENLLSHLQLTYIRDNVSVSISASAGVVSVPKDGTNFKDLYAAADKALYEAKKTKKGSFKTLDDLKTMQKDKKDC</sequence>
<dbReference type="Pfam" id="PF00990">
    <property type="entry name" value="GGDEF"/>
    <property type="match status" value="1"/>
</dbReference>
<feature type="transmembrane region" description="Helical" evidence="1">
    <location>
        <begin position="289"/>
        <end position="311"/>
    </location>
</feature>
<reference evidence="3" key="2">
    <citation type="submission" date="2021-04" db="EMBL/GenBank/DDBJ databases">
        <authorList>
            <person name="Gilroy R."/>
        </authorList>
    </citation>
    <scope>NUCLEOTIDE SEQUENCE</scope>
    <source>
        <strain evidence="3">Gambia15-2214</strain>
    </source>
</reference>
<evidence type="ECO:0000313" key="3">
    <source>
        <dbReference type="EMBL" id="MBU3850793.1"/>
    </source>
</evidence>
<keyword evidence="1" id="KW-0812">Transmembrane</keyword>
<dbReference type="InterPro" id="IPR052155">
    <property type="entry name" value="Biofilm_reg_signaling"/>
</dbReference>
<dbReference type="PANTHER" id="PTHR44757:SF2">
    <property type="entry name" value="BIOFILM ARCHITECTURE MAINTENANCE PROTEIN MBAA"/>
    <property type="match status" value="1"/>
</dbReference>
<evidence type="ECO:0000313" key="4">
    <source>
        <dbReference type="Proteomes" id="UP000823914"/>
    </source>
</evidence>
<dbReference type="EMBL" id="JAHLFV010000220">
    <property type="protein sequence ID" value="MBU3850793.1"/>
    <property type="molecule type" value="Genomic_DNA"/>
</dbReference>
<feature type="domain" description="GGDEF" evidence="2">
    <location>
        <begin position="488"/>
        <end position="620"/>
    </location>
</feature>
<evidence type="ECO:0000256" key="1">
    <source>
        <dbReference type="SAM" id="Phobius"/>
    </source>
</evidence>
<dbReference type="NCBIfam" id="TIGR00254">
    <property type="entry name" value="GGDEF"/>
    <property type="match status" value="1"/>
</dbReference>
<dbReference type="AlphaFoldDB" id="A0A9E2L2Y4"/>
<dbReference type="InterPro" id="IPR029787">
    <property type="entry name" value="Nucleotide_cyclase"/>
</dbReference>
<comment type="caution">
    <text evidence="3">The sequence shown here is derived from an EMBL/GenBank/DDBJ whole genome shotgun (WGS) entry which is preliminary data.</text>
</comment>
<name>A0A9E2L2Y4_9SPIR</name>
<dbReference type="PANTHER" id="PTHR44757">
    <property type="entry name" value="DIGUANYLATE CYCLASE DGCP"/>
    <property type="match status" value="1"/>
</dbReference>
<accession>A0A9E2L2Y4</accession>
<dbReference type="Proteomes" id="UP000823914">
    <property type="component" value="Unassembled WGS sequence"/>
</dbReference>
<keyword evidence="1" id="KW-1133">Transmembrane helix</keyword>
<keyword evidence="1" id="KW-0472">Membrane</keyword>